<gene>
    <name evidence="2" type="ORF">E2C01_021821</name>
</gene>
<dbReference type="EMBL" id="VSRR010001942">
    <property type="protein sequence ID" value="MPC28614.1"/>
    <property type="molecule type" value="Genomic_DNA"/>
</dbReference>
<reference evidence="2 3" key="1">
    <citation type="submission" date="2019-05" db="EMBL/GenBank/DDBJ databases">
        <title>Another draft genome of Portunus trituberculatus and its Hox gene families provides insights of decapod evolution.</title>
        <authorList>
            <person name="Jeong J.-H."/>
            <person name="Song I."/>
            <person name="Kim S."/>
            <person name="Choi T."/>
            <person name="Kim D."/>
            <person name="Ryu S."/>
            <person name="Kim W."/>
        </authorList>
    </citation>
    <scope>NUCLEOTIDE SEQUENCE [LARGE SCALE GENOMIC DNA]</scope>
    <source>
        <tissue evidence="2">Muscle</tissue>
    </source>
</reference>
<sequence length="74" mass="8552">MNQTTKYPNGRYSHLEGETHQPQPQPNAYLESKTASITQREGESLQQVNHMKRFPTLKFSIKLHANNGYYNTNS</sequence>
<feature type="region of interest" description="Disordered" evidence="1">
    <location>
        <begin position="1"/>
        <end position="28"/>
    </location>
</feature>
<keyword evidence="3" id="KW-1185">Reference proteome</keyword>
<proteinExistence type="predicted"/>
<dbReference type="Proteomes" id="UP000324222">
    <property type="component" value="Unassembled WGS sequence"/>
</dbReference>
<organism evidence="2 3">
    <name type="scientific">Portunus trituberculatus</name>
    <name type="common">Swimming crab</name>
    <name type="synonym">Neptunus trituberculatus</name>
    <dbReference type="NCBI Taxonomy" id="210409"/>
    <lineage>
        <taxon>Eukaryota</taxon>
        <taxon>Metazoa</taxon>
        <taxon>Ecdysozoa</taxon>
        <taxon>Arthropoda</taxon>
        <taxon>Crustacea</taxon>
        <taxon>Multicrustacea</taxon>
        <taxon>Malacostraca</taxon>
        <taxon>Eumalacostraca</taxon>
        <taxon>Eucarida</taxon>
        <taxon>Decapoda</taxon>
        <taxon>Pleocyemata</taxon>
        <taxon>Brachyura</taxon>
        <taxon>Eubrachyura</taxon>
        <taxon>Portunoidea</taxon>
        <taxon>Portunidae</taxon>
        <taxon>Portuninae</taxon>
        <taxon>Portunus</taxon>
    </lineage>
</organism>
<dbReference type="AlphaFoldDB" id="A0A5B7E799"/>
<protein>
    <submittedName>
        <fullName evidence="2">Uncharacterized protein</fullName>
    </submittedName>
</protein>
<evidence type="ECO:0000313" key="3">
    <source>
        <dbReference type="Proteomes" id="UP000324222"/>
    </source>
</evidence>
<name>A0A5B7E799_PORTR</name>
<comment type="caution">
    <text evidence="2">The sequence shown here is derived from an EMBL/GenBank/DDBJ whole genome shotgun (WGS) entry which is preliminary data.</text>
</comment>
<evidence type="ECO:0000313" key="2">
    <source>
        <dbReference type="EMBL" id="MPC28614.1"/>
    </source>
</evidence>
<accession>A0A5B7E799</accession>
<evidence type="ECO:0000256" key="1">
    <source>
        <dbReference type="SAM" id="MobiDB-lite"/>
    </source>
</evidence>